<dbReference type="GO" id="GO:0009103">
    <property type="term" value="P:lipopolysaccharide biosynthetic process"/>
    <property type="evidence" value="ECO:0007669"/>
    <property type="project" value="TreeGrafter"/>
</dbReference>
<dbReference type="InterPro" id="IPR001296">
    <property type="entry name" value="Glyco_trans_1"/>
</dbReference>
<evidence type="ECO:0000256" key="1">
    <source>
        <dbReference type="ARBA" id="ARBA00022679"/>
    </source>
</evidence>
<dbReference type="Gene3D" id="3.40.50.2000">
    <property type="entry name" value="Glycogen Phosphorylase B"/>
    <property type="match status" value="2"/>
</dbReference>
<accession>A0A3B1BYX4</accession>
<dbReference type="SUPFAM" id="SSF53756">
    <property type="entry name" value="UDP-Glycosyltransferase/glycogen phosphorylase"/>
    <property type="match status" value="1"/>
</dbReference>
<gene>
    <name evidence="4" type="ORF">MNBD_GAMMA25-1117</name>
</gene>
<dbReference type="EMBL" id="UOFY01000072">
    <property type="protein sequence ID" value="VAX11595.1"/>
    <property type="molecule type" value="Genomic_DNA"/>
</dbReference>
<sequence length="370" mass="42206">RICVDCRSPGQGGVLTYTANLVNSLVADAGSDYLLLTDSDTEDWLRHDVEQIRVPSSNPLAWMVWSNAELPALLQKKRIDIYHTLKHVTAFRIPVKSLLTFHGAEMIYRFPKLYKWHDLVYWRLDYNLAARRYDRILTATNAEARFFADRAGIPDGRFSVTPFAADSRFRPIEDLWVLTDARVRLQLPELFILSVSRFHPIKNIEKLIIAYSQAIRDFPRPYKLVLTGTKDGPYYEQMVALVKELELEDNVLFIGWVPPNELLLLYNLASLFVFPLLHENFGIALLEAMSCGLPTITSALPYIEEVVDSAAVKVDPNSESCLAKAMVQVLSCDTTRKRLSKESLRRSQMFSWDQCAASTHEAYDAVARSR</sequence>
<reference evidence="4" key="1">
    <citation type="submission" date="2018-06" db="EMBL/GenBank/DDBJ databases">
        <authorList>
            <person name="Zhirakovskaya E."/>
        </authorList>
    </citation>
    <scope>NUCLEOTIDE SEQUENCE</scope>
</reference>
<dbReference type="PANTHER" id="PTHR46401">
    <property type="entry name" value="GLYCOSYLTRANSFERASE WBBK-RELATED"/>
    <property type="match status" value="1"/>
</dbReference>
<dbReference type="CDD" id="cd03809">
    <property type="entry name" value="GT4_MtfB-like"/>
    <property type="match status" value="1"/>
</dbReference>
<feature type="domain" description="Glycosyl transferase family 1" evidence="2">
    <location>
        <begin position="187"/>
        <end position="343"/>
    </location>
</feature>
<dbReference type="InterPro" id="IPR028098">
    <property type="entry name" value="Glyco_trans_4-like_N"/>
</dbReference>
<dbReference type="Pfam" id="PF00534">
    <property type="entry name" value="Glycos_transf_1"/>
    <property type="match status" value="1"/>
</dbReference>
<evidence type="ECO:0000259" key="2">
    <source>
        <dbReference type="Pfam" id="PF00534"/>
    </source>
</evidence>
<feature type="domain" description="Glycosyltransferase subfamily 4-like N-terminal" evidence="3">
    <location>
        <begin position="12"/>
        <end position="162"/>
    </location>
</feature>
<evidence type="ECO:0000259" key="3">
    <source>
        <dbReference type="Pfam" id="PF13439"/>
    </source>
</evidence>
<protein>
    <submittedName>
        <fullName evidence="4">Uncharacterized protein</fullName>
    </submittedName>
</protein>
<proteinExistence type="predicted"/>
<feature type="non-terminal residue" evidence="4">
    <location>
        <position position="1"/>
    </location>
</feature>
<name>A0A3B1BYX4_9ZZZZ</name>
<dbReference type="AlphaFoldDB" id="A0A3B1BYX4"/>
<dbReference type="PANTHER" id="PTHR46401:SF2">
    <property type="entry name" value="GLYCOSYLTRANSFERASE WBBK-RELATED"/>
    <property type="match status" value="1"/>
</dbReference>
<keyword evidence="1" id="KW-0808">Transferase</keyword>
<evidence type="ECO:0000313" key="4">
    <source>
        <dbReference type="EMBL" id="VAX11595.1"/>
    </source>
</evidence>
<organism evidence="4">
    <name type="scientific">hydrothermal vent metagenome</name>
    <dbReference type="NCBI Taxonomy" id="652676"/>
    <lineage>
        <taxon>unclassified sequences</taxon>
        <taxon>metagenomes</taxon>
        <taxon>ecological metagenomes</taxon>
    </lineage>
</organism>
<dbReference type="Pfam" id="PF13439">
    <property type="entry name" value="Glyco_transf_4"/>
    <property type="match status" value="1"/>
</dbReference>
<dbReference type="GO" id="GO:0016757">
    <property type="term" value="F:glycosyltransferase activity"/>
    <property type="evidence" value="ECO:0007669"/>
    <property type="project" value="InterPro"/>
</dbReference>